<keyword evidence="9 10" id="KW-0624">Polysaccharide degradation</keyword>
<protein>
    <recommendedName>
        <fullName evidence="10">Beta-xylanase</fullName>
        <ecNumber evidence="10">3.2.1.8</ecNumber>
    </recommendedName>
</protein>
<dbReference type="CDD" id="cd23418">
    <property type="entry name" value="beta-trefoil_Ricin_XLN-like"/>
    <property type="match status" value="1"/>
</dbReference>
<dbReference type="Gene3D" id="3.20.20.80">
    <property type="entry name" value="Glycosidases"/>
    <property type="match status" value="1"/>
</dbReference>
<dbReference type="CDD" id="cd08987">
    <property type="entry name" value="GH62"/>
    <property type="match status" value="1"/>
</dbReference>
<organism evidence="14 15">
    <name type="scientific">Plantactinospora siamensis</name>
    <dbReference type="NCBI Taxonomy" id="555372"/>
    <lineage>
        <taxon>Bacteria</taxon>
        <taxon>Bacillati</taxon>
        <taxon>Actinomycetota</taxon>
        <taxon>Actinomycetes</taxon>
        <taxon>Micromonosporales</taxon>
        <taxon>Micromonosporaceae</taxon>
        <taxon>Plantactinospora</taxon>
    </lineage>
</organism>
<evidence type="ECO:0000256" key="10">
    <source>
        <dbReference type="RuleBase" id="RU361174"/>
    </source>
</evidence>
<evidence type="ECO:0000259" key="13">
    <source>
        <dbReference type="PROSITE" id="PS51760"/>
    </source>
</evidence>
<evidence type="ECO:0000256" key="11">
    <source>
        <dbReference type="SAM" id="MobiDB-lite"/>
    </source>
</evidence>
<evidence type="ECO:0000256" key="9">
    <source>
        <dbReference type="ARBA" id="ARBA00023326"/>
    </source>
</evidence>
<dbReference type="SMART" id="SM00458">
    <property type="entry name" value="RICIN"/>
    <property type="match status" value="1"/>
</dbReference>
<dbReference type="SUPFAM" id="SSF51445">
    <property type="entry name" value="(Trans)glycosidases"/>
    <property type="match status" value="1"/>
</dbReference>
<dbReference type="SUPFAM" id="SSF75005">
    <property type="entry name" value="Arabinanase/levansucrase/invertase"/>
    <property type="match status" value="1"/>
</dbReference>
<keyword evidence="3" id="KW-0964">Secreted</keyword>
<evidence type="ECO:0000256" key="2">
    <source>
        <dbReference type="ARBA" id="ARBA00004613"/>
    </source>
</evidence>
<evidence type="ECO:0000256" key="12">
    <source>
        <dbReference type="SAM" id="SignalP"/>
    </source>
</evidence>
<comment type="subcellular location">
    <subcellularLocation>
        <location evidence="2">Secreted</location>
    </subcellularLocation>
</comment>
<dbReference type="Pfam" id="PF00331">
    <property type="entry name" value="Glyco_hydro_10"/>
    <property type="match status" value="1"/>
</dbReference>
<dbReference type="Pfam" id="PF00652">
    <property type="entry name" value="Ricin_B_lectin"/>
    <property type="match status" value="1"/>
</dbReference>
<keyword evidence="15" id="KW-1185">Reference proteome</keyword>
<evidence type="ECO:0000256" key="3">
    <source>
        <dbReference type="ARBA" id="ARBA00022525"/>
    </source>
</evidence>
<comment type="caution">
    <text evidence="14">The sequence shown here is derived from an EMBL/GenBank/DDBJ whole genome shotgun (WGS) entry which is preliminary data.</text>
</comment>
<dbReference type="EMBL" id="JBHLUE010000026">
    <property type="protein sequence ID" value="MFC0567663.1"/>
    <property type="molecule type" value="Genomic_DNA"/>
</dbReference>
<feature type="chain" id="PRO_5046909361" description="Beta-xylanase" evidence="12">
    <location>
        <begin position="37"/>
        <end position="811"/>
    </location>
</feature>
<dbReference type="SMART" id="SM00633">
    <property type="entry name" value="Glyco_10"/>
    <property type="match status" value="1"/>
</dbReference>
<evidence type="ECO:0000313" key="15">
    <source>
        <dbReference type="Proteomes" id="UP001589894"/>
    </source>
</evidence>
<evidence type="ECO:0000256" key="7">
    <source>
        <dbReference type="ARBA" id="ARBA00023277"/>
    </source>
</evidence>
<dbReference type="GO" id="GO:0016787">
    <property type="term" value="F:hydrolase activity"/>
    <property type="evidence" value="ECO:0007669"/>
    <property type="project" value="UniProtKB-KW"/>
</dbReference>
<dbReference type="InterPro" id="IPR001000">
    <property type="entry name" value="GH10_dom"/>
</dbReference>
<feature type="domain" description="GH10" evidence="13">
    <location>
        <begin position="34"/>
        <end position="332"/>
    </location>
</feature>
<name>A0ABV6P5U2_9ACTN</name>
<feature type="compositionally biased region" description="Pro residues" evidence="11">
    <location>
        <begin position="497"/>
        <end position="508"/>
    </location>
</feature>
<dbReference type="InterPro" id="IPR023296">
    <property type="entry name" value="Glyco_hydro_beta-prop_sf"/>
</dbReference>
<dbReference type="PANTHER" id="PTHR40631">
    <property type="entry name" value="ALPHA-L-ARABINOFURANOSIDASE AXHA-2-RELATED"/>
    <property type="match status" value="1"/>
</dbReference>
<dbReference type="RefSeq" id="WP_377342984.1">
    <property type="nucleotide sequence ID" value="NZ_JBHLUE010000026.1"/>
</dbReference>
<dbReference type="PRINTS" id="PR00134">
    <property type="entry name" value="GLHYDRLASE10"/>
</dbReference>
<feature type="region of interest" description="Disordered" evidence="11">
    <location>
        <begin position="487"/>
        <end position="513"/>
    </location>
</feature>
<evidence type="ECO:0000313" key="14">
    <source>
        <dbReference type="EMBL" id="MFC0567663.1"/>
    </source>
</evidence>
<dbReference type="PANTHER" id="PTHR40631:SF1">
    <property type="entry name" value="ALPHA-L-ARABINOFURANOSIDASE AXHA-2-RELATED"/>
    <property type="match status" value="1"/>
</dbReference>
<comment type="similarity">
    <text evidence="10">Belongs to the glycosyl hydrolase 10 (cellulase F) family.</text>
</comment>
<dbReference type="PROSITE" id="PS51318">
    <property type="entry name" value="TAT"/>
    <property type="match status" value="1"/>
</dbReference>
<proteinExistence type="inferred from homology"/>
<accession>A0ABV6P5U2</accession>
<dbReference type="InterPro" id="IPR005193">
    <property type="entry name" value="GH62_arabinosidase"/>
</dbReference>
<dbReference type="Proteomes" id="UP001589894">
    <property type="component" value="Unassembled WGS sequence"/>
</dbReference>
<dbReference type="Gene3D" id="2.80.10.50">
    <property type="match status" value="1"/>
</dbReference>
<dbReference type="InterPro" id="IPR000772">
    <property type="entry name" value="Ricin_B_lectin"/>
</dbReference>
<comment type="catalytic activity">
    <reaction evidence="1">
        <text>Hydrolysis of terminal non-reducing alpha-L-arabinofuranoside residues in alpha-L-arabinosides.</text>
        <dbReference type="EC" id="3.2.1.55"/>
    </reaction>
</comment>
<evidence type="ECO:0000256" key="6">
    <source>
        <dbReference type="ARBA" id="ARBA00022801"/>
    </source>
</evidence>
<evidence type="ECO:0000256" key="8">
    <source>
        <dbReference type="ARBA" id="ARBA00023295"/>
    </source>
</evidence>
<keyword evidence="7 10" id="KW-0119">Carbohydrate metabolism</keyword>
<dbReference type="InterPro" id="IPR006311">
    <property type="entry name" value="TAT_signal"/>
</dbReference>
<dbReference type="Gene3D" id="2.115.10.20">
    <property type="entry name" value="Glycosyl hydrolase domain, family 43"/>
    <property type="match status" value="1"/>
</dbReference>
<feature type="region of interest" description="Disordered" evidence="11">
    <location>
        <begin position="332"/>
        <end position="371"/>
    </location>
</feature>
<evidence type="ECO:0000256" key="1">
    <source>
        <dbReference type="ARBA" id="ARBA00001462"/>
    </source>
</evidence>
<dbReference type="InterPro" id="IPR017853">
    <property type="entry name" value="GH"/>
</dbReference>
<comment type="catalytic activity">
    <reaction evidence="10">
        <text>Endohydrolysis of (1-&gt;4)-beta-D-xylosidic linkages in xylans.</text>
        <dbReference type="EC" id="3.2.1.8"/>
    </reaction>
</comment>
<dbReference type="EC" id="3.2.1.8" evidence="10"/>
<dbReference type="Pfam" id="PF03664">
    <property type="entry name" value="Glyco_hydro_62"/>
    <property type="match status" value="1"/>
</dbReference>
<evidence type="ECO:0000256" key="5">
    <source>
        <dbReference type="ARBA" id="ARBA00022729"/>
    </source>
</evidence>
<dbReference type="SUPFAM" id="SSF50370">
    <property type="entry name" value="Ricin B-like lectins"/>
    <property type="match status" value="1"/>
</dbReference>
<dbReference type="PROSITE" id="PS51760">
    <property type="entry name" value="GH10_2"/>
    <property type="match status" value="1"/>
</dbReference>
<keyword evidence="5 12" id="KW-0732">Signal</keyword>
<sequence>MKRPRRPGRYRLVMAAAASALAVAGAALVVPGTAQAASTLGAAAAQSGRYFGTAIAAGRLGDSNYTTIAAREFNMVTPENEMKPDATEPNQNQFNFSAGDQIYNWATSHGMRVRGHTLAWHSQQPGWMQQLSGSALRNAMINHINGVMAHYKGKLAAWDVVNEAFNEDGSRRQSNLQATGNDWIEVAFRTARAADPGVKLCYNDYNIENWSYAKTQGVYRMIQDFKSRGVPIDCVGLQTHFTGGSSLPSNFQTTLSSFAALGVDVALTEADVTNASTTQYAGLTQACMNVQRCIGITVWGVRDSDSWRSSESPLLFDGGGNKKPAYTSVLNALNAAGPGPTGSPTTSPTGGPTGGPTTPPPSGGAGQIKGVQSGRCIDVPNATQTNGTRVQLYDCNGQSNQQWTYTSSKQFTVYGNKCLDANGANTANGTAVIIWDCNGGANQQWNVNSNGTITGVQSGRCLDVWGTGNGQQVQIYDCSGQANQQFQFTGGGSTTPPSSPPPTSPPPSGNCSLPSSYRWTSTGSLANPANGWVSVKDFTNVVYNGKHLVYASNVNSSGSYGSMAFSPFTNWSDMASAGQTGMSQGTVAPTLFYFAPKNIWVLAYQWGQYPFMYKTSSDPTNPNGWSAAQPLFTGSISGSGTGPIDQTLIGDGQNMYLFFAGDNGNIYRASMPIGNFPGSFGSNYTTIMSDSQYNLFEAVQVYKVANQNQYLMIVEAIGSNGRYFRSYTASSLGGSWTPNAASESNPFAGKANSGATWTNDISHGDLVRNNPDQTMTIDPCNLQLLYQGKAPNAGGDYNLLPWRPGVLTLQR</sequence>
<dbReference type="PROSITE" id="PS50231">
    <property type="entry name" value="RICIN_B_LECTIN"/>
    <property type="match status" value="1"/>
</dbReference>
<keyword evidence="8 10" id="KW-0326">Glycosidase</keyword>
<reference evidence="14 15" key="1">
    <citation type="submission" date="2024-09" db="EMBL/GenBank/DDBJ databases">
        <authorList>
            <person name="Sun Q."/>
            <person name="Mori K."/>
        </authorList>
    </citation>
    <scope>NUCLEOTIDE SEQUENCE [LARGE SCALE GENOMIC DNA]</scope>
    <source>
        <strain evidence="14 15">TBRC 2205</strain>
    </source>
</reference>
<gene>
    <name evidence="14" type="ORF">ACFFHU_26430</name>
</gene>
<feature type="signal peptide" evidence="12">
    <location>
        <begin position="1"/>
        <end position="36"/>
    </location>
</feature>
<keyword evidence="4" id="KW-0858">Xylan degradation</keyword>
<evidence type="ECO:0000256" key="4">
    <source>
        <dbReference type="ARBA" id="ARBA00022651"/>
    </source>
</evidence>
<keyword evidence="6 10" id="KW-0378">Hydrolase</keyword>
<dbReference type="InterPro" id="IPR035992">
    <property type="entry name" value="Ricin_B-like_lectins"/>
</dbReference>